<dbReference type="AlphaFoldDB" id="A0A6F9DF33"/>
<dbReference type="SUPFAM" id="SSF82771">
    <property type="entry name" value="GIY-YIG endonuclease"/>
    <property type="match status" value="1"/>
</dbReference>
<evidence type="ECO:0000259" key="1">
    <source>
        <dbReference type="PROSITE" id="PS50164"/>
    </source>
</evidence>
<sequence length="311" mass="36309">MMNHVVNKALNAAPDQHRPKLLCRYVDDIFATFSDPNSIDIFFNNMNKIHRNIKFKKEVEQEQRIPFLDVLVDSSGGHFSTTTFRKPTCTGLYAKWASFVAFQHKFNLALSLLNRAHRIEGNYNNMHREFMRIKGFLLQNGYPAKFVSRCIRLVLNRRYVNVAKSTDLDSNTKFSCIKLPYLGDINHHIQKELFSFILKATDGKVRVRSFHQTQKLVKAFVHKDMQGLLNRSSVVYRLKCSCGKTYIGETRRNLGTRVHEHQQIETSEVCQHLQANKDHVVDFKNPEVLGTARDRYRLMLLESIFIQRYKP</sequence>
<dbReference type="InterPro" id="IPR000305">
    <property type="entry name" value="GIY-YIG_endonuc"/>
</dbReference>
<reference evidence="2" key="1">
    <citation type="submission" date="2020-04" db="EMBL/GenBank/DDBJ databases">
        <authorList>
            <person name="Neveu A P."/>
        </authorList>
    </citation>
    <scope>NUCLEOTIDE SEQUENCE</scope>
    <source>
        <tissue evidence="2">Whole embryo</tissue>
    </source>
</reference>
<dbReference type="PANTHER" id="PTHR21301">
    <property type="entry name" value="REVERSE TRANSCRIPTASE"/>
    <property type="match status" value="1"/>
</dbReference>
<protein>
    <submittedName>
        <fullName evidence="2">Kinase D-interacting substrate of 220 kDa-like</fullName>
    </submittedName>
</protein>
<dbReference type="PROSITE" id="PS50164">
    <property type="entry name" value="GIY_YIG"/>
    <property type="match status" value="1"/>
</dbReference>
<dbReference type="GO" id="GO:0016301">
    <property type="term" value="F:kinase activity"/>
    <property type="evidence" value="ECO:0007669"/>
    <property type="project" value="UniProtKB-KW"/>
</dbReference>
<dbReference type="InterPro" id="IPR035901">
    <property type="entry name" value="GIY-YIG_endonuc_sf"/>
</dbReference>
<gene>
    <name evidence="2" type="primary">Kidins220-001</name>
</gene>
<dbReference type="Pfam" id="PF26215">
    <property type="entry name" value="HTH_animal"/>
    <property type="match status" value="1"/>
</dbReference>
<evidence type="ECO:0000313" key="2">
    <source>
        <dbReference type="EMBL" id="CAB3258886.1"/>
    </source>
</evidence>
<organism evidence="2">
    <name type="scientific">Phallusia mammillata</name>
    <dbReference type="NCBI Taxonomy" id="59560"/>
    <lineage>
        <taxon>Eukaryota</taxon>
        <taxon>Metazoa</taxon>
        <taxon>Chordata</taxon>
        <taxon>Tunicata</taxon>
        <taxon>Ascidiacea</taxon>
        <taxon>Phlebobranchia</taxon>
        <taxon>Ascidiidae</taxon>
        <taxon>Phallusia</taxon>
    </lineage>
</organism>
<feature type="domain" description="GIY-YIG" evidence="1">
    <location>
        <begin position="231"/>
        <end position="311"/>
    </location>
</feature>
<proteinExistence type="evidence at transcript level"/>
<accession>A0A6F9DF33</accession>
<keyword evidence="2" id="KW-0418">Kinase</keyword>
<name>A0A6F9DF33_9ASCI</name>
<dbReference type="InterPro" id="IPR058912">
    <property type="entry name" value="HTH_animal"/>
</dbReference>
<dbReference type="EMBL" id="LR786202">
    <property type="protein sequence ID" value="CAB3258886.1"/>
    <property type="molecule type" value="mRNA"/>
</dbReference>
<dbReference type="PANTHER" id="PTHR21301:SF10">
    <property type="entry name" value="REVERSE TRANSCRIPTASE DOMAIN-CONTAINING PROTEIN"/>
    <property type="match status" value="1"/>
</dbReference>
<keyword evidence="2" id="KW-0808">Transferase</keyword>